<keyword evidence="3" id="KW-1185">Reference proteome</keyword>
<protein>
    <submittedName>
        <fullName evidence="2">Uncharacterized protein</fullName>
    </submittedName>
</protein>
<evidence type="ECO:0000256" key="1">
    <source>
        <dbReference type="SAM" id="Phobius"/>
    </source>
</evidence>
<organism evidence="2 3">
    <name type="scientific">Bacillus phage SIOphi</name>
    <dbReference type="NCBI Taxonomy" id="1285382"/>
    <lineage>
        <taxon>Viruses</taxon>
        <taxon>Duplodnaviria</taxon>
        <taxon>Heunggongvirae</taxon>
        <taxon>Uroviricota</taxon>
        <taxon>Caudoviricetes</taxon>
        <taxon>Herelleviridae</taxon>
        <taxon>Bastillevirinae</taxon>
        <taxon>Siophivirus</taxon>
        <taxon>Siophivirus SIOphi</taxon>
    </lineage>
</organism>
<evidence type="ECO:0000313" key="3">
    <source>
        <dbReference type="Proteomes" id="UP000258501"/>
    </source>
</evidence>
<sequence>MTDVIKLISIIFLIGTPIPFILLGILISYTMGASILAAIIIVLLINLFLYVICLVGTLICLPLLDELE</sequence>
<proteinExistence type="predicted"/>
<feature type="transmembrane region" description="Helical" evidence="1">
    <location>
        <begin position="7"/>
        <end position="29"/>
    </location>
</feature>
<keyword evidence="1" id="KW-1133">Transmembrane helix</keyword>
<gene>
    <name evidence="2" type="ORF">SIOphi_00415</name>
</gene>
<name>R4JGK5_9CAUD</name>
<dbReference type="EMBL" id="KC699836">
    <property type="protein sequence ID" value="AGK86891.1"/>
    <property type="molecule type" value="Genomic_DNA"/>
</dbReference>
<accession>R4JGK5</accession>
<keyword evidence="1" id="KW-0472">Membrane</keyword>
<feature type="transmembrane region" description="Helical" evidence="1">
    <location>
        <begin position="35"/>
        <end position="64"/>
    </location>
</feature>
<keyword evidence="1" id="KW-0812">Transmembrane</keyword>
<dbReference type="Proteomes" id="UP000258501">
    <property type="component" value="Segment"/>
</dbReference>
<reference evidence="2 3" key="1">
    <citation type="submission" date="2013-02" db="EMBL/GenBank/DDBJ databases">
        <authorList>
            <person name="Lukaszewicz M."/>
            <person name="Biegalska A."/>
            <person name="Krasowska A."/>
        </authorList>
    </citation>
    <scope>NUCLEOTIDE SEQUENCE [LARGE SCALE GENOMIC DNA]</scope>
</reference>
<evidence type="ECO:0000313" key="2">
    <source>
        <dbReference type="EMBL" id="AGK86891.1"/>
    </source>
</evidence>